<keyword evidence="1" id="KW-0812">Transmembrane</keyword>
<dbReference type="KEGG" id="ftj:FTUN_5914"/>
<feature type="transmembrane region" description="Helical" evidence="1">
    <location>
        <begin position="269"/>
        <end position="287"/>
    </location>
</feature>
<keyword evidence="3" id="KW-1185">Reference proteome</keyword>
<evidence type="ECO:0000256" key="1">
    <source>
        <dbReference type="SAM" id="Phobius"/>
    </source>
</evidence>
<evidence type="ECO:0000313" key="3">
    <source>
        <dbReference type="Proteomes" id="UP000503447"/>
    </source>
</evidence>
<dbReference type="AlphaFoldDB" id="A0A6M5YY36"/>
<dbReference type="Proteomes" id="UP000503447">
    <property type="component" value="Chromosome"/>
</dbReference>
<dbReference type="RefSeq" id="WP_227254464.1">
    <property type="nucleotide sequence ID" value="NZ_CP053452.2"/>
</dbReference>
<organism evidence="2 3">
    <name type="scientific">Frigoriglobus tundricola</name>
    <dbReference type="NCBI Taxonomy" id="2774151"/>
    <lineage>
        <taxon>Bacteria</taxon>
        <taxon>Pseudomonadati</taxon>
        <taxon>Planctomycetota</taxon>
        <taxon>Planctomycetia</taxon>
        <taxon>Gemmatales</taxon>
        <taxon>Gemmataceae</taxon>
        <taxon>Frigoriglobus</taxon>
    </lineage>
</organism>
<accession>A0A6M5YY36</accession>
<name>A0A6M5YY36_9BACT</name>
<keyword evidence="1" id="KW-0472">Membrane</keyword>
<gene>
    <name evidence="2" type="ORF">FTUN_5914</name>
</gene>
<sequence>MPHTPPDPDTGLFTLLLGDGRAPLAVVGLALALAGGFALFVAARGEFLPHDVAFLGMAPGELCAVNECRIVHFMIHDRVAFGGALVAIGTMYLWLTVGPLARGQRWAWELLAASGAVGFASFLAYLGYGYLDTWHGTATAALAPLFLVGLMTSRKRINWRANERRWWVRPAWFAAPHGRAGSVVLLGVAAGMFAGGVTIVTVGMTIVFVPEDVAFLGMGRAELHALNPRLVPLIAHDRAGFGGAVCCCGVLLAGVVWRGEVDRAGWQALALAGIAGFGTAVFVHPAIGYTDGWHLSPAIGGAGLFALGWWLARAG</sequence>
<reference evidence="3" key="1">
    <citation type="submission" date="2020-05" db="EMBL/GenBank/DDBJ databases">
        <title>Frigoriglobus tundricola gen. nov., sp. nov., a psychrotolerant cellulolytic planctomycete of the family Gemmataceae with two divergent copies of 16S rRNA gene.</title>
        <authorList>
            <person name="Kulichevskaya I.S."/>
            <person name="Ivanova A.A."/>
            <person name="Naumoff D.G."/>
            <person name="Beletsky A.V."/>
            <person name="Rijpstra W.I.C."/>
            <person name="Sinninghe Damste J.S."/>
            <person name="Mardanov A.V."/>
            <person name="Ravin N.V."/>
            <person name="Dedysh S.N."/>
        </authorList>
    </citation>
    <scope>NUCLEOTIDE SEQUENCE [LARGE SCALE GENOMIC DNA]</scope>
    <source>
        <strain evidence="3">PL17</strain>
    </source>
</reference>
<feature type="transmembrane region" description="Helical" evidence="1">
    <location>
        <begin position="22"/>
        <end position="43"/>
    </location>
</feature>
<feature type="transmembrane region" description="Helical" evidence="1">
    <location>
        <begin position="107"/>
        <end position="128"/>
    </location>
</feature>
<proteinExistence type="predicted"/>
<feature type="transmembrane region" description="Helical" evidence="1">
    <location>
        <begin position="239"/>
        <end position="257"/>
    </location>
</feature>
<feature type="transmembrane region" description="Helical" evidence="1">
    <location>
        <begin position="79"/>
        <end position="95"/>
    </location>
</feature>
<protein>
    <submittedName>
        <fullName evidence="2">Uncharacterized protein</fullName>
    </submittedName>
</protein>
<feature type="transmembrane region" description="Helical" evidence="1">
    <location>
        <begin position="183"/>
        <end position="209"/>
    </location>
</feature>
<evidence type="ECO:0000313" key="2">
    <source>
        <dbReference type="EMBL" id="QJW98326.1"/>
    </source>
</evidence>
<feature type="transmembrane region" description="Helical" evidence="1">
    <location>
        <begin position="293"/>
        <end position="312"/>
    </location>
</feature>
<keyword evidence="1" id="KW-1133">Transmembrane helix</keyword>
<dbReference type="EMBL" id="CP053452">
    <property type="protein sequence ID" value="QJW98326.1"/>
    <property type="molecule type" value="Genomic_DNA"/>
</dbReference>